<dbReference type="InterPro" id="IPR009057">
    <property type="entry name" value="Homeodomain-like_sf"/>
</dbReference>
<evidence type="ECO:0000313" key="6">
    <source>
        <dbReference type="EMBL" id="MBM2354655.1"/>
    </source>
</evidence>
<gene>
    <name evidence="6" type="ORF">JQX14_08895</name>
</gene>
<reference evidence="6" key="1">
    <citation type="submission" date="2021-01" db="EMBL/GenBank/DDBJ databases">
        <title>Diatom-associated Roseobacters Show Island Model of Population Structure.</title>
        <authorList>
            <person name="Qu L."/>
            <person name="Feng X."/>
            <person name="Chen Y."/>
            <person name="Li L."/>
            <person name="Wang X."/>
            <person name="Hu Z."/>
            <person name="Wang H."/>
            <person name="Luo H."/>
        </authorList>
    </citation>
    <scope>NUCLEOTIDE SEQUENCE</scope>
    <source>
        <strain evidence="6">SM26-45</strain>
    </source>
</reference>
<evidence type="ECO:0000313" key="7">
    <source>
        <dbReference type="Proteomes" id="UP000809337"/>
    </source>
</evidence>
<evidence type="ECO:0000256" key="3">
    <source>
        <dbReference type="ARBA" id="ARBA00023163"/>
    </source>
</evidence>
<dbReference type="RefSeq" id="WP_231033632.1">
    <property type="nucleotide sequence ID" value="NZ_JAJNGX010000004.1"/>
</dbReference>
<dbReference type="SUPFAM" id="SSF46689">
    <property type="entry name" value="Homeodomain-like"/>
    <property type="match status" value="1"/>
</dbReference>
<dbReference type="SUPFAM" id="SSF48498">
    <property type="entry name" value="Tetracyclin repressor-like, C-terminal domain"/>
    <property type="match status" value="1"/>
</dbReference>
<dbReference type="PROSITE" id="PS50977">
    <property type="entry name" value="HTH_TETR_2"/>
    <property type="match status" value="1"/>
</dbReference>
<dbReference type="InterPro" id="IPR001647">
    <property type="entry name" value="HTH_TetR"/>
</dbReference>
<dbReference type="AlphaFoldDB" id="A0A9Q2RS53"/>
<dbReference type="Pfam" id="PF13305">
    <property type="entry name" value="TetR_C_33"/>
    <property type="match status" value="1"/>
</dbReference>
<organism evidence="6 7">
    <name type="scientific">Pseudosulfitobacter pseudonitzschiae</name>
    <dbReference type="NCBI Taxonomy" id="1402135"/>
    <lineage>
        <taxon>Bacteria</taxon>
        <taxon>Pseudomonadati</taxon>
        <taxon>Pseudomonadota</taxon>
        <taxon>Alphaproteobacteria</taxon>
        <taxon>Rhodobacterales</taxon>
        <taxon>Roseobacteraceae</taxon>
        <taxon>Pseudosulfitobacter</taxon>
    </lineage>
</organism>
<evidence type="ECO:0000256" key="1">
    <source>
        <dbReference type="ARBA" id="ARBA00023015"/>
    </source>
</evidence>
<name>A0A9Q2RS53_9RHOB</name>
<evidence type="ECO:0000259" key="5">
    <source>
        <dbReference type="PROSITE" id="PS50977"/>
    </source>
</evidence>
<dbReference type="GO" id="GO:0003677">
    <property type="term" value="F:DNA binding"/>
    <property type="evidence" value="ECO:0007669"/>
    <property type="project" value="UniProtKB-UniRule"/>
</dbReference>
<evidence type="ECO:0000256" key="2">
    <source>
        <dbReference type="ARBA" id="ARBA00023125"/>
    </source>
</evidence>
<evidence type="ECO:0000256" key="4">
    <source>
        <dbReference type="PROSITE-ProRule" id="PRU00335"/>
    </source>
</evidence>
<dbReference type="EMBL" id="JAFBWN010000004">
    <property type="protein sequence ID" value="MBM2354655.1"/>
    <property type="molecule type" value="Genomic_DNA"/>
</dbReference>
<feature type="DNA-binding region" description="H-T-H motif" evidence="4">
    <location>
        <begin position="33"/>
        <end position="52"/>
    </location>
</feature>
<keyword evidence="3" id="KW-0804">Transcription</keyword>
<dbReference type="InterPro" id="IPR025996">
    <property type="entry name" value="MT1864/Rv1816-like_C"/>
</dbReference>
<comment type="caution">
    <text evidence="6">The sequence shown here is derived from an EMBL/GenBank/DDBJ whole genome shotgun (WGS) entry which is preliminary data.</text>
</comment>
<keyword evidence="1" id="KW-0805">Transcription regulation</keyword>
<dbReference type="Gene3D" id="1.10.357.10">
    <property type="entry name" value="Tetracycline Repressor, domain 2"/>
    <property type="match status" value="1"/>
</dbReference>
<protein>
    <submittedName>
        <fullName evidence="6">WHG domain-containing protein</fullName>
    </submittedName>
</protein>
<accession>A0A9Q2RS53</accession>
<keyword evidence="2 4" id="KW-0238">DNA-binding</keyword>
<sequence>MTDQSKYHHGNLKEALVQAGLDILHQQGLAALTLRACAVGAGVSHTAPKNHFGNLAGLMSAIAARGYQHLTETMQTGLSPDASRADRRQAAMGGYVDFARQNPGLFELMFSPQRTNSDDPDLLHHAGRCFAVLCDVSEGLIWDKSDAPDAALRAQIMHWSMVHGFAQLSASGRLDKGDMKNLEIFDVFPQFQYLD</sequence>
<dbReference type="InterPro" id="IPR036271">
    <property type="entry name" value="Tet_transcr_reg_TetR-rel_C_sf"/>
</dbReference>
<feature type="domain" description="HTH tetR-type" evidence="5">
    <location>
        <begin position="10"/>
        <end position="70"/>
    </location>
</feature>
<dbReference type="Proteomes" id="UP000809337">
    <property type="component" value="Unassembled WGS sequence"/>
</dbReference>
<proteinExistence type="predicted"/>